<evidence type="ECO:0000256" key="5">
    <source>
        <dbReference type="ARBA" id="ARBA00023284"/>
    </source>
</evidence>
<evidence type="ECO:0000259" key="7">
    <source>
        <dbReference type="PROSITE" id="PS51352"/>
    </source>
</evidence>
<dbReference type="Gene3D" id="3.40.30.10">
    <property type="entry name" value="Glutaredoxin"/>
    <property type="match status" value="1"/>
</dbReference>
<accession>A0A918C046</accession>
<protein>
    <recommendedName>
        <fullName evidence="7">Thioredoxin domain-containing protein</fullName>
    </recommendedName>
</protein>
<keyword evidence="5" id="KW-0676">Redox-active center</keyword>
<evidence type="ECO:0000313" key="8">
    <source>
        <dbReference type="EMBL" id="GGR00513.1"/>
    </source>
</evidence>
<gene>
    <name evidence="8" type="ORF">GCM10008957_11680</name>
</gene>
<evidence type="ECO:0000256" key="6">
    <source>
        <dbReference type="SAM" id="SignalP"/>
    </source>
</evidence>
<dbReference type="SUPFAM" id="SSF52833">
    <property type="entry name" value="Thioredoxin-like"/>
    <property type="match status" value="1"/>
</dbReference>
<dbReference type="Pfam" id="PF13462">
    <property type="entry name" value="Thioredoxin_4"/>
    <property type="match status" value="1"/>
</dbReference>
<feature type="signal peptide" evidence="6">
    <location>
        <begin position="1"/>
        <end position="21"/>
    </location>
</feature>
<sequence length="317" mass="33775">MPFSLRLAALLLTSSASLASAQVGGSVAATLQQPALSAFKKAGNTLTGAAGTTVKLTPKGSFVESAAALLPGGDPHQAGRLLGALIGEDVEQDLVAYLKQPTVQYRLPLGLTVAVGAYDLKLQTRGKTLTMNVSLHQVTGFAAVPGTRVLGDPAAPIVIRMYSDLQCPYCQQAELDAMPTVVRSLQTQKDVRLEFHYIPLIKIHPNARPAAEAAVCAENQGQFWAFKDALFRRDDWQHSSAPQATFQAVAARLNLNAAAFRDCLTKHSGKAMVEAGLSEAENIEIQGTPTVFVNGYQVPDPDDAASYQAMIDFVRAK</sequence>
<keyword evidence="3" id="KW-0560">Oxidoreductase</keyword>
<evidence type="ECO:0000256" key="2">
    <source>
        <dbReference type="ARBA" id="ARBA00022729"/>
    </source>
</evidence>
<dbReference type="PROSITE" id="PS51352">
    <property type="entry name" value="THIOREDOXIN_2"/>
    <property type="match status" value="1"/>
</dbReference>
<evidence type="ECO:0000256" key="3">
    <source>
        <dbReference type="ARBA" id="ARBA00023002"/>
    </source>
</evidence>
<keyword evidence="4" id="KW-1015">Disulfide bond</keyword>
<evidence type="ECO:0000313" key="9">
    <source>
        <dbReference type="Proteomes" id="UP000603865"/>
    </source>
</evidence>
<comment type="caution">
    <text evidence="8">The sequence shown here is derived from an EMBL/GenBank/DDBJ whole genome shotgun (WGS) entry which is preliminary data.</text>
</comment>
<feature type="chain" id="PRO_5037180271" description="Thioredoxin domain-containing protein" evidence="6">
    <location>
        <begin position="22"/>
        <end position="317"/>
    </location>
</feature>
<dbReference type="AlphaFoldDB" id="A0A918C046"/>
<organism evidence="8 9">
    <name type="scientific">Deinococcus ruber</name>
    <dbReference type="NCBI Taxonomy" id="1848197"/>
    <lineage>
        <taxon>Bacteria</taxon>
        <taxon>Thermotogati</taxon>
        <taxon>Deinococcota</taxon>
        <taxon>Deinococci</taxon>
        <taxon>Deinococcales</taxon>
        <taxon>Deinococcaceae</taxon>
        <taxon>Deinococcus</taxon>
    </lineage>
</organism>
<name>A0A918C046_9DEIO</name>
<dbReference type="PANTHER" id="PTHR13887">
    <property type="entry name" value="GLUTATHIONE S-TRANSFERASE KAPPA"/>
    <property type="match status" value="1"/>
</dbReference>
<dbReference type="InterPro" id="IPR036249">
    <property type="entry name" value="Thioredoxin-like_sf"/>
</dbReference>
<proteinExistence type="inferred from homology"/>
<dbReference type="Proteomes" id="UP000603865">
    <property type="component" value="Unassembled WGS sequence"/>
</dbReference>
<dbReference type="InterPro" id="IPR012336">
    <property type="entry name" value="Thioredoxin-like_fold"/>
</dbReference>
<keyword evidence="9" id="KW-1185">Reference proteome</keyword>
<reference evidence="8" key="1">
    <citation type="journal article" date="2014" name="Int. J. Syst. Evol. Microbiol.">
        <title>Complete genome sequence of Corynebacterium casei LMG S-19264T (=DSM 44701T), isolated from a smear-ripened cheese.</title>
        <authorList>
            <consortium name="US DOE Joint Genome Institute (JGI-PGF)"/>
            <person name="Walter F."/>
            <person name="Albersmeier A."/>
            <person name="Kalinowski J."/>
            <person name="Ruckert C."/>
        </authorList>
    </citation>
    <scope>NUCLEOTIDE SEQUENCE</scope>
    <source>
        <strain evidence="8">JCM 31311</strain>
    </source>
</reference>
<keyword evidence="2 6" id="KW-0732">Signal</keyword>
<dbReference type="RefSeq" id="WP_189088583.1">
    <property type="nucleotide sequence ID" value="NZ_BMQL01000004.1"/>
</dbReference>
<reference evidence="8" key="2">
    <citation type="submission" date="2020-09" db="EMBL/GenBank/DDBJ databases">
        <authorList>
            <person name="Sun Q."/>
            <person name="Ohkuma M."/>
        </authorList>
    </citation>
    <scope>NUCLEOTIDE SEQUENCE</scope>
    <source>
        <strain evidence="8">JCM 31311</strain>
    </source>
</reference>
<dbReference type="InterPro" id="IPR013766">
    <property type="entry name" value="Thioredoxin_domain"/>
</dbReference>
<dbReference type="CDD" id="cd02972">
    <property type="entry name" value="DsbA_family"/>
    <property type="match status" value="1"/>
</dbReference>
<evidence type="ECO:0000256" key="4">
    <source>
        <dbReference type="ARBA" id="ARBA00023157"/>
    </source>
</evidence>
<dbReference type="GO" id="GO:0016491">
    <property type="term" value="F:oxidoreductase activity"/>
    <property type="evidence" value="ECO:0007669"/>
    <property type="project" value="UniProtKB-KW"/>
</dbReference>
<comment type="similarity">
    <text evidence="1">Belongs to the thioredoxin family. DsbA subfamily.</text>
</comment>
<dbReference type="PANTHER" id="PTHR13887:SF14">
    <property type="entry name" value="DISULFIDE BOND FORMATION PROTEIN D"/>
    <property type="match status" value="1"/>
</dbReference>
<feature type="domain" description="Thioredoxin" evidence="7">
    <location>
        <begin position="129"/>
        <end position="316"/>
    </location>
</feature>
<evidence type="ECO:0000256" key="1">
    <source>
        <dbReference type="ARBA" id="ARBA00005791"/>
    </source>
</evidence>
<dbReference type="EMBL" id="BMQL01000004">
    <property type="protein sequence ID" value="GGR00513.1"/>
    <property type="molecule type" value="Genomic_DNA"/>
</dbReference>